<reference evidence="1" key="1">
    <citation type="submission" date="2021-01" db="EMBL/GenBank/DDBJ databases">
        <title>Phytophthora aleatoria, a newly-described species from Pinus radiata is distinct from Phytophthora cactorum isolates based on comparative genomics.</title>
        <authorList>
            <person name="Mcdougal R."/>
            <person name="Panda P."/>
            <person name="Williams N."/>
            <person name="Studholme D.J."/>
        </authorList>
    </citation>
    <scope>NUCLEOTIDE SEQUENCE</scope>
    <source>
        <strain evidence="1">NZFS 4037</strain>
    </source>
</reference>
<keyword evidence="2" id="KW-1185">Reference proteome</keyword>
<sequence>MAEAFQRWPCVRTLAIVGVEVSRLFVAFRLEQVVDFHYVPTRRLSCVSTPSSPHSVLLQTCGAASLWANYDQERPHAGSIAAPSRLPSKCRLVLKQLSNFHKFNALHTGYKYNVPKRRRFNGFHGV</sequence>
<comment type="caution">
    <text evidence="1">The sequence shown here is derived from an EMBL/GenBank/DDBJ whole genome shotgun (WGS) entry which is preliminary data.</text>
</comment>
<accession>A0A8J5IWA2</accession>
<proteinExistence type="predicted"/>
<evidence type="ECO:0000313" key="1">
    <source>
        <dbReference type="EMBL" id="KAG6970791.1"/>
    </source>
</evidence>
<gene>
    <name evidence="1" type="ORF">JG688_00004717</name>
</gene>
<evidence type="ECO:0000313" key="2">
    <source>
        <dbReference type="Proteomes" id="UP000709295"/>
    </source>
</evidence>
<name>A0A8J5IWA2_9STRA</name>
<dbReference type="AlphaFoldDB" id="A0A8J5IWA2"/>
<dbReference type="Proteomes" id="UP000709295">
    <property type="component" value="Unassembled WGS sequence"/>
</dbReference>
<organism evidence="1 2">
    <name type="scientific">Phytophthora aleatoria</name>
    <dbReference type="NCBI Taxonomy" id="2496075"/>
    <lineage>
        <taxon>Eukaryota</taxon>
        <taxon>Sar</taxon>
        <taxon>Stramenopiles</taxon>
        <taxon>Oomycota</taxon>
        <taxon>Peronosporomycetes</taxon>
        <taxon>Peronosporales</taxon>
        <taxon>Peronosporaceae</taxon>
        <taxon>Phytophthora</taxon>
    </lineage>
</organism>
<protein>
    <submittedName>
        <fullName evidence="1">Uncharacterized protein</fullName>
    </submittedName>
</protein>
<dbReference type="EMBL" id="JAENGY010000172">
    <property type="protein sequence ID" value="KAG6970791.1"/>
    <property type="molecule type" value="Genomic_DNA"/>
</dbReference>